<dbReference type="RefSeq" id="WP_014436756.1">
    <property type="nucleotide sequence ID" value="NC_017080.1"/>
</dbReference>
<keyword evidence="1" id="KW-0812">Transmembrane</keyword>
<keyword evidence="1" id="KW-0472">Membrane</keyword>
<keyword evidence="1" id="KW-1133">Transmembrane helix</keyword>
<sequence>MTLLPSLAAAVWVTASIVGAVIAGVVVLCILLTQKKASRAEAAGDAARDAGLSVETQERSDELPAGLDGVAILNAGRARRVTAVAHGERGIHAFTTFGLIDQVGGRHTPTTRRLIAVHQPRSGTDPLHAVSLPAGAPEGLLDGFGYQSVDAPRTVRANDAAEAAAWASQPALVDAAGEDAMLETGPAGLTFLAPGDASDAKELEHAIERALHAAG</sequence>
<evidence type="ECO:0000256" key="1">
    <source>
        <dbReference type="SAM" id="Phobius"/>
    </source>
</evidence>
<dbReference type="KEGG" id="phm:PSMK_13780"/>
<dbReference type="HOGENOM" id="CLU_1282235_0_0_0"/>
<organism evidence="2 3">
    <name type="scientific">Phycisphaera mikurensis (strain NBRC 102666 / KCTC 22515 / FYK2301M01)</name>
    <dbReference type="NCBI Taxonomy" id="1142394"/>
    <lineage>
        <taxon>Bacteria</taxon>
        <taxon>Pseudomonadati</taxon>
        <taxon>Planctomycetota</taxon>
        <taxon>Phycisphaerae</taxon>
        <taxon>Phycisphaerales</taxon>
        <taxon>Phycisphaeraceae</taxon>
        <taxon>Phycisphaera</taxon>
    </lineage>
</organism>
<protein>
    <submittedName>
        <fullName evidence="2">Uncharacterized protein</fullName>
    </submittedName>
</protein>
<proteinExistence type="predicted"/>
<dbReference type="AlphaFoldDB" id="I0IE49"/>
<evidence type="ECO:0000313" key="2">
    <source>
        <dbReference type="EMBL" id="BAM03537.1"/>
    </source>
</evidence>
<feature type="transmembrane region" description="Helical" evidence="1">
    <location>
        <begin position="6"/>
        <end position="32"/>
    </location>
</feature>
<dbReference type="Proteomes" id="UP000007881">
    <property type="component" value="Chromosome"/>
</dbReference>
<dbReference type="EMBL" id="AP012338">
    <property type="protein sequence ID" value="BAM03537.1"/>
    <property type="molecule type" value="Genomic_DNA"/>
</dbReference>
<keyword evidence="3" id="KW-1185">Reference proteome</keyword>
<evidence type="ECO:0000313" key="3">
    <source>
        <dbReference type="Proteomes" id="UP000007881"/>
    </source>
</evidence>
<gene>
    <name evidence="2" type="ordered locus">PSMK_13780</name>
</gene>
<accession>I0IE49</accession>
<name>I0IE49_PHYMF</name>
<reference evidence="2 3" key="1">
    <citation type="submission" date="2012-02" db="EMBL/GenBank/DDBJ databases">
        <title>Complete genome sequence of Phycisphaera mikurensis NBRC 102666.</title>
        <authorList>
            <person name="Ankai A."/>
            <person name="Hosoyama A."/>
            <person name="Terui Y."/>
            <person name="Sekine M."/>
            <person name="Fukai R."/>
            <person name="Kato Y."/>
            <person name="Nakamura S."/>
            <person name="Yamada-Narita S."/>
            <person name="Kawakoshi A."/>
            <person name="Fukunaga Y."/>
            <person name="Yamazaki S."/>
            <person name="Fujita N."/>
        </authorList>
    </citation>
    <scope>NUCLEOTIDE SEQUENCE [LARGE SCALE GENOMIC DNA]</scope>
    <source>
        <strain evidence="3">NBRC 102666 / KCTC 22515 / FYK2301M01</strain>
    </source>
</reference>